<protein>
    <submittedName>
        <fullName evidence="1">Uncharacterized protein</fullName>
    </submittedName>
</protein>
<reference evidence="1" key="1">
    <citation type="submission" date="2023-07" db="EMBL/GenBank/DDBJ databases">
        <authorList>
            <person name="Stuckert A."/>
        </authorList>
    </citation>
    <scope>NUCLEOTIDE SEQUENCE</scope>
</reference>
<dbReference type="EMBL" id="CAUEEQ010078071">
    <property type="protein sequence ID" value="CAJ0967133.1"/>
    <property type="molecule type" value="Genomic_DNA"/>
</dbReference>
<gene>
    <name evidence="1" type="ORF">RIMI_LOCUS21978365</name>
</gene>
<organism evidence="1 2">
    <name type="scientific">Ranitomeya imitator</name>
    <name type="common">mimic poison frog</name>
    <dbReference type="NCBI Taxonomy" id="111125"/>
    <lineage>
        <taxon>Eukaryota</taxon>
        <taxon>Metazoa</taxon>
        <taxon>Chordata</taxon>
        <taxon>Craniata</taxon>
        <taxon>Vertebrata</taxon>
        <taxon>Euteleostomi</taxon>
        <taxon>Amphibia</taxon>
        <taxon>Batrachia</taxon>
        <taxon>Anura</taxon>
        <taxon>Neobatrachia</taxon>
        <taxon>Hyloidea</taxon>
        <taxon>Dendrobatidae</taxon>
        <taxon>Dendrobatinae</taxon>
        <taxon>Ranitomeya</taxon>
    </lineage>
</organism>
<dbReference type="Proteomes" id="UP001176940">
    <property type="component" value="Unassembled WGS sequence"/>
</dbReference>
<dbReference type="InterPro" id="IPR013783">
    <property type="entry name" value="Ig-like_fold"/>
</dbReference>
<evidence type="ECO:0000313" key="1">
    <source>
        <dbReference type="EMBL" id="CAJ0967133.1"/>
    </source>
</evidence>
<proteinExistence type="predicted"/>
<dbReference type="SUPFAM" id="SSF48726">
    <property type="entry name" value="Immunoglobulin"/>
    <property type="match status" value="1"/>
</dbReference>
<dbReference type="Gene3D" id="2.60.40.10">
    <property type="entry name" value="Immunoglobulins"/>
    <property type="match status" value="1"/>
</dbReference>
<keyword evidence="2" id="KW-1185">Reference proteome</keyword>
<evidence type="ECO:0000313" key="2">
    <source>
        <dbReference type="Proteomes" id="UP001176940"/>
    </source>
</evidence>
<sequence length="89" mass="9342">MRMKMKRVDGSLQLVNDQAHHQGNEDSSAQVTVIQDGPISVSPGGSVRLTCSLSTGSVGGGNYPNWIYQILGSVPKLVIGSSGTSNQKL</sequence>
<name>A0ABN9MN38_9NEOB</name>
<accession>A0ABN9MN38</accession>
<dbReference type="InterPro" id="IPR036179">
    <property type="entry name" value="Ig-like_dom_sf"/>
</dbReference>
<comment type="caution">
    <text evidence="1">The sequence shown here is derived from an EMBL/GenBank/DDBJ whole genome shotgun (WGS) entry which is preliminary data.</text>
</comment>